<dbReference type="AlphaFoldDB" id="A0A1H0AD22"/>
<accession>A0A1H0AD22</accession>
<dbReference type="PANTHER" id="PTHR42756">
    <property type="entry name" value="TRANSCRIPTIONAL REGULATOR, MARR"/>
    <property type="match status" value="1"/>
</dbReference>
<dbReference type="SUPFAM" id="SSF46785">
    <property type="entry name" value="Winged helix' DNA-binding domain"/>
    <property type="match status" value="1"/>
</dbReference>
<reference evidence="5 6" key="1">
    <citation type="submission" date="2016-10" db="EMBL/GenBank/DDBJ databases">
        <authorList>
            <person name="de Groot N.N."/>
        </authorList>
    </citation>
    <scope>NUCLEOTIDE SEQUENCE [LARGE SCALE GENOMIC DNA]</scope>
    <source>
        <strain evidence="5 6">DSM 16981</strain>
    </source>
</reference>
<evidence type="ECO:0000256" key="3">
    <source>
        <dbReference type="ARBA" id="ARBA00023163"/>
    </source>
</evidence>
<keyword evidence="1" id="KW-0805">Transcription regulation</keyword>
<dbReference type="GO" id="GO:0003677">
    <property type="term" value="F:DNA binding"/>
    <property type="evidence" value="ECO:0007669"/>
    <property type="project" value="UniProtKB-KW"/>
</dbReference>
<protein>
    <submittedName>
        <fullName evidence="5">DNA-binding transcriptional regulator, MarR family</fullName>
    </submittedName>
</protein>
<dbReference type="Proteomes" id="UP000199309">
    <property type="component" value="Unassembled WGS sequence"/>
</dbReference>
<dbReference type="GO" id="GO:0003700">
    <property type="term" value="F:DNA-binding transcription factor activity"/>
    <property type="evidence" value="ECO:0007669"/>
    <property type="project" value="InterPro"/>
</dbReference>
<dbReference type="PROSITE" id="PS50995">
    <property type="entry name" value="HTH_MARR_2"/>
    <property type="match status" value="1"/>
</dbReference>
<feature type="domain" description="HTH marR-type" evidence="4">
    <location>
        <begin position="10"/>
        <end position="142"/>
    </location>
</feature>
<proteinExistence type="predicted"/>
<dbReference type="STRING" id="349095.SAMN05660299_02504"/>
<dbReference type="SMART" id="SM00347">
    <property type="entry name" value="HTH_MARR"/>
    <property type="match status" value="1"/>
</dbReference>
<dbReference type="InterPro" id="IPR000835">
    <property type="entry name" value="HTH_MarR-typ"/>
</dbReference>
<dbReference type="PRINTS" id="PR00598">
    <property type="entry name" value="HTHMARR"/>
</dbReference>
<evidence type="ECO:0000313" key="6">
    <source>
        <dbReference type="Proteomes" id="UP000199309"/>
    </source>
</evidence>
<dbReference type="PANTHER" id="PTHR42756:SF1">
    <property type="entry name" value="TRANSCRIPTIONAL REPRESSOR OF EMRAB OPERON"/>
    <property type="match status" value="1"/>
</dbReference>
<dbReference type="Pfam" id="PF01047">
    <property type="entry name" value="MarR"/>
    <property type="match status" value="1"/>
</dbReference>
<dbReference type="OrthoDB" id="1853358at2"/>
<dbReference type="InterPro" id="IPR036388">
    <property type="entry name" value="WH-like_DNA-bd_sf"/>
</dbReference>
<dbReference type="EMBL" id="FNHQ01000037">
    <property type="protein sequence ID" value="SDN31365.1"/>
    <property type="molecule type" value="Genomic_DNA"/>
</dbReference>
<evidence type="ECO:0000259" key="4">
    <source>
        <dbReference type="PROSITE" id="PS50995"/>
    </source>
</evidence>
<evidence type="ECO:0000256" key="1">
    <source>
        <dbReference type="ARBA" id="ARBA00023015"/>
    </source>
</evidence>
<dbReference type="InterPro" id="IPR036390">
    <property type="entry name" value="WH_DNA-bd_sf"/>
</dbReference>
<gene>
    <name evidence="5" type="ORF">SAMN05660299_02504</name>
</gene>
<keyword evidence="6" id="KW-1185">Reference proteome</keyword>
<sequence length="146" mass="16829">MKENISSVYFRELFRVLVRKLGILERENAVCCNITLSQCHAIVEVGRVPDISLNDLASALDLNKSTVSRIVDQLAEKNILIRKTDREDRRYIALHLSEEGNILFNTIETYMNAYFQKVLRAIPADKRVQVIESLQILQRALDKNHC</sequence>
<organism evidence="5 6">
    <name type="scientific">Megasphaera paucivorans</name>
    <dbReference type="NCBI Taxonomy" id="349095"/>
    <lineage>
        <taxon>Bacteria</taxon>
        <taxon>Bacillati</taxon>
        <taxon>Bacillota</taxon>
        <taxon>Negativicutes</taxon>
        <taxon>Veillonellales</taxon>
        <taxon>Veillonellaceae</taxon>
        <taxon>Megasphaera</taxon>
    </lineage>
</organism>
<name>A0A1H0AD22_9FIRM</name>
<evidence type="ECO:0000313" key="5">
    <source>
        <dbReference type="EMBL" id="SDN31365.1"/>
    </source>
</evidence>
<dbReference type="Gene3D" id="1.10.10.10">
    <property type="entry name" value="Winged helix-like DNA-binding domain superfamily/Winged helix DNA-binding domain"/>
    <property type="match status" value="1"/>
</dbReference>
<keyword evidence="3" id="KW-0804">Transcription</keyword>
<keyword evidence="2 5" id="KW-0238">DNA-binding</keyword>
<evidence type="ECO:0000256" key="2">
    <source>
        <dbReference type="ARBA" id="ARBA00023125"/>
    </source>
</evidence>
<dbReference type="RefSeq" id="WP_091652507.1">
    <property type="nucleotide sequence ID" value="NZ_FNHQ01000037.1"/>
</dbReference>